<evidence type="ECO:0000313" key="2">
    <source>
        <dbReference type="EMBL" id="GFS10589.1"/>
    </source>
</evidence>
<keyword evidence="3" id="KW-1185">Reference proteome</keyword>
<dbReference type="Proteomes" id="UP000762676">
    <property type="component" value="Unassembled WGS sequence"/>
</dbReference>
<evidence type="ECO:0000256" key="1">
    <source>
        <dbReference type="SAM" id="MobiDB-lite"/>
    </source>
</evidence>
<gene>
    <name evidence="2" type="ORF">ElyMa_003065100</name>
</gene>
<organism evidence="2 3">
    <name type="scientific">Elysia marginata</name>
    <dbReference type="NCBI Taxonomy" id="1093978"/>
    <lineage>
        <taxon>Eukaryota</taxon>
        <taxon>Metazoa</taxon>
        <taxon>Spiralia</taxon>
        <taxon>Lophotrochozoa</taxon>
        <taxon>Mollusca</taxon>
        <taxon>Gastropoda</taxon>
        <taxon>Heterobranchia</taxon>
        <taxon>Euthyneura</taxon>
        <taxon>Panpulmonata</taxon>
        <taxon>Sacoglossa</taxon>
        <taxon>Placobranchoidea</taxon>
        <taxon>Plakobranchidae</taxon>
        <taxon>Elysia</taxon>
    </lineage>
</organism>
<dbReference type="EMBL" id="BMAT01006342">
    <property type="protein sequence ID" value="GFS10589.1"/>
    <property type="molecule type" value="Genomic_DNA"/>
</dbReference>
<protein>
    <submittedName>
        <fullName evidence="2">Uncharacterized protein</fullName>
    </submittedName>
</protein>
<evidence type="ECO:0000313" key="3">
    <source>
        <dbReference type="Proteomes" id="UP000762676"/>
    </source>
</evidence>
<proteinExistence type="predicted"/>
<reference evidence="2 3" key="1">
    <citation type="journal article" date="2021" name="Elife">
        <title>Chloroplast acquisition without the gene transfer in kleptoplastic sea slugs, Plakobranchus ocellatus.</title>
        <authorList>
            <person name="Maeda T."/>
            <person name="Takahashi S."/>
            <person name="Yoshida T."/>
            <person name="Shimamura S."/>
            <person name="Takaki Y."/>
            <person name="Nagai Y."/>
            <person name="Toyoda A."/>
            <person name="Suzuki Y."/>
            <person name="Arimoto A."/>
            <person name="Ishii H."/>
            <person name="Satoh N."/>
            <person name="Nishiyama T."/>
            <person name="Hasebe M."/>
            <person name="Maruyama T."/>
            <person name="Minagawa J."/>
            <person name="Obokata J."/>
            <person name="Shigenobu S."/>
        </authorList>
    </citation>
    <scope>NUCLEOTIDE SEQUENCE [LARGE SCALE GENOMIC DNA]</scope>
</reference>
<name>A0AAV4IJJ0_9GAST</name>
<comment type="caution">
    <text evidence="2">The sequence shown here is derived from an EMBL/GenBank/DDBJ whole genome shotgun (WGS) entry which is preliminary data.</text>
</comment>
<feature type="region of interest" description="Disordered" evidence="1">
    <location>
        <begin position="67"/>
        <end position="95"/>
    </location>
</feature>
<dbReference type="AlphaFoldDB" id="A0AAV4IJJ0"/>
<sequence>MEELPGGSSPHLKHVQVQHVDLVSPGNRVWPDCGQAVVKRSLLLLINLENLPNKANEACPDFPIPRATASRSDRAGSLARNSYGVVRQTSEGQPA</sequence>
<accession>A0AAV4IJJ0</accession>